<proteinExistence type="predicted"/>
<feature type="non-terminal residue" evidence="2">
    <location>
        <position position="129"/>
    </location>
</feature>
<reference evidence="2" key="1">
    <citation type="submission" date="2014-12" db="EMBL/GenBank/DDBJ databases">
        <title>Insight into the proteome of Arion vulgaris.</title>
        <authorList>
            <person name="Aradska J."/>
            <person name="Bulat T."/>
            <person name="Smidak R."/>
            <person name="Sarate P."/>
            <person name="Gangsoo J."/>
            <person name="Sialana F."/>
            <person name="Bilban M."/>
            <person name="Lubec G."/>
        </authorList>
    </citation>
    <scope>NUCLEOTIDE SEQUENCE</scope>
    <source>
        <tissue evidence="2">Skin</tissue>
    </source>
</reference>
<protein>
    <submittedName>
        <fullName evidence="2">Uncharacterized protein</fullName>
    </submittedName>
</protein>
<evidence type="ECO:0000256" key="1">
    <source>
        <dbReference type="SAM" id="MobiDB-lite"/>
    </source>
</evidence>
<organism evidence="2">
    <name type="scientific">Arion vulgaris</name>
    <dbReference type="NCBI Taxonomy" id="1028688"/>
    <lineage>
        <taxon>Eukaryota</taxon>
        <taxon>Metazoa</taxon>
        <taxon>Spiralia</taxon>
        <taxon>Lophotrochozoa</taxon>
        <taxon>Mollusca</taxon>
        <taxon>Gastropoda</taxon>
        <taxon>Heterobranchia</taxon>
        <taxon>Euthyneura</taxon>
        <taxon>Panpulmonata</taxon>
        <taxon>Eupulmonata</taxon>
        <taxon>Stylommatophora</taxon>
        <taxon>Helicina</taxon>
        <taxon>Arionoidea</taxon>
        <taxon>Arionidae</taxon>
        <taxon>Arion</taxon>
    </lineage>
</organism>
<gene>
    <name evidence="2" type="primary">ORF1353</name>
</gene>
<feature type="compositionally biased region" description="Acidic residues" evidence="1">
    <location>
        <begin position="61"/>
        <end position="71"/>
    </location>
</feature>
<dbReference type="AlphaFoldDB" id="A0A0B6XU95"/>
<sequence length="129" mass="14889">DDDYNEEQADHGGYEAGKGSNNANDIDTIVINEDTKKNFEVYTNHNNKVELDVPKKVVLEADDDDVADQEEDHNYYDDEGETERGIIKRRKPPTSRPHPPVKTRRKHSDRLVTKEPLYGQYPDLLVHDQ</sequence>
<evidence type="ECO:0000313" key="2">
    <source>
        <dbReference type="EMBL" id="CEK47433.1"/>
    </source>
</evidence>
<name>A0A0B6XU95_9EUPU</name>
<feature type="region of interest" description="Disordered" evidence="1">
    <location>
        <begin position="1"/>
        <end position="24"/>
    </location>
</feature>
<feature type="compositionally biased region" description="Basic residues" evidence="1">
    <location>
        <begin position="87"/>
        <end position="108"/>
    </location>
</feature>
<feature type="region of interest" description="Disordered" evidence="1">
    <location>
        <begin position="61"/>
        <end position="129"/>
    </location>
</feature>
<feature type="compositionally biased region" description="Basic and acidic residues" evidence="1">
    <location>
        <begin position="72"/>
        <end position="86"/>
    </location>
</feature>
<accession>A0A0B6XU95</accession>
<dbReference type="EMBL" id="HACG01000568">
    <property type="protein sequence ID" value="CEK47433.1"/>
    <property type="molecule type" value="Transcribed_RNA"/>
</dbReference>
<feature type="non-terminal residue" evidence="2">
    <location>
        <position position="1"/>
    </location>
</feature>